<dbReference type="InterPro" id="IPR045054">
    <property type="entry name" value="P4HA-like"/>
</dbReference>
<protein>
    <recommendedName>
        <fullName evidence="4">procollagen-proline 4-dioxygenase</fullName>
        <ecNumber evidence="4">1.14.11.2</ecNumber>
    </recommendedName>
</protein>
<evidence type="ECO:0000256" key="9">
    <source>
        <dbReference type="ARBA" id="ARBA00022968"/>
    </source>
</evidence>
<dbReference type="GO" id="GO:0005783">
    <property type="term" value="C:endoplasmic reticulum"/>
    <property type="evidence" value="ECO:0000318"/>
    <property type="project" value="GO_Central"/>
</dbReference>
<keyword evidence="7" id="KW-0256">Endoplasmic reticulum</keyword>
<dbReference type="GO" id="GO:0005789">
    <property type="term" value="C:endoplasmic reticulum membrane"/>
    <property type="evidence" value="ECO:0007669"/>
    <property type="project" value="UniProtKB-SubCell"/>
</dbReference>
<dbReference type="Proteomes" id="UP000008311">
    <property type="component" value="Unassembled WGS sequence"/>
</dbReference>
<dbReference type="FunCoup" id="B9RIW8">
    <property type="interactions" value="83"/>
</dbReference>
<comment type="subcellular location">
    <subcellularLocation>
        <location evidence="2">Endoplasmic reticulum membrane</location>
        <topology evidence="2">Single-pass type II membrane protein</topology>
    </subcellularLocation>
</comment>
<dbReference type="GO" id="GO:0004656">
    <property type="term" value="F:procollagen-proline 4-dioxygenase activity"/>
    <property type="evidence" value="ECO:0000318"/>
    <property type="project" value="GO_Central"/>
</dbReference>
<dbReference type="Pfam" id="PF13640">
    <property type="entry name" value="2OG-FeII_Oxy_3"/>
    <property type="match status" value="1"/>
</dbReference>
<dbReference type="PROSITE" id="PS51670">
    <property type="entry name" value="SHKT"/>
    <property type="match status" value="1"/>
</dbReference>
<comment type="catalytic activity">
    <reaction evidence="14">
        <text>L-prolyl-[collagen] + 2-oxoglutarate + O2 = trans-4-hydroxy-L-prolyl-[collagen] + succinate + CO2</text>
        <dbReference type="Rhea" id="RHEA:18945"/>
        <dbReference type="Rhea" id="RHEA-COMP:11676"/>
        <dbReference type="Rhea" id="RHEA-COMP:11680"/>
        <dbReference type="ChEBI" id="CHEBI:15379"/>
        <dbReference type="ChEBI" id="CHEBI:16526"/>
        <dbReference type="ChEBI" id="CHEBI:16810"/>
        <dbReference type="ChEBI" id="CHEBI:30031"/>
        <dbReference type="ChEBI" id="CHEBI:50342"/>
        <dbReference type="ChEBI" id="CHEBI:61965"/>
        <dbReference type="EC" id="1.14.11.2"/>
    </reaction>
</comment>
<evidence type="ECO:0000256" key="1">
    <source>
        <dbReference type="ARBA" id="ARBA00001961"/>
    </source>
</evidence>
<organism evidence="17 18">
    <name type="scientific">Ricinus communis</name>
    <name type="common">Castor bean</name>
    <dbReference type="NCBI Taxonomy" id="3988"/>
    <lineage>
        <taxon>Eukaryota</taxon>
        <taxon>Viridiplantae</taxon>
        <taxon>Streptophyta</taxon>
        <taxon>Embryophyta</taxon>
        <taxon>Tracheophyta</taxon>
        <taxon>Spermatophyta</taxon>
        <taxon>Magnoliopsida</taxon>
        <taxon>eudicotyledons</taxon>
        <taxon>Gunneridae</taxon>
        <taxon>Pentapetalae</taxon>
        <taxon>rosids</taxon>
        <taxon>fabids</taxon>
        <taxon>Malpighiales</taxon>
        <taxon>Euphorbiaceae</taxon>
        <taxon>Acalyphoideae</taxon>
        <taxon>Acalypheae</taxon>
        <taxon>Ricinus</taxon>
    </lineage>
</organism>
<dbReference type="KEGG" id="rcu:8281001"/>
<keyword evidence="5" id="KW-0812">Transmembrane</keyword>
<dbReference type="PANTHER" id="PTHR10869:SF102">
    <property type="entry name" value="PROLYL 4-HYDROXYLASE 12-RELATED"/>
    <property type="match status" value="1"/>
</dbReference>
<evidence type="ECO:0000256" key="5">
    <source>
        <dbReference type="ARBA" id="ARBA00022692"/>
    </source>
</evidence>
<evidence type="ECO:0000256" key="11">
    <source>
        <dbReference type="ARBA" id="ARBA00023002"/>
    </source>
</evidence>
<dbReference type="InterPro" id="IPR003582">
    <property type="entry name" value="ShKT_dom"/>
</dbReference>
<evidence type="ECO:0000256" key="14">
    <source>
        <dbReference type="ARBA" id="ARBA00049169"/>
    </source>
</evidence>
<comment type="similarity">
    <text evidence="3">Belongs to the P4HA family.</text>
</comment>
<evidence type="ECO:0000256" key="13">
    <source>
        <dbReference type="ARBA" id="ARBA00023136"/>
    </source>
</evidence>
<dbReference type="GO" id="GO:0031418">
    <property type="term" value="F:L-ascorbic acid binding"/>
    <property type="evidence" value="ECO:0007669"/>
    <property type="project" value="InterPro"/>
</dbReference>
<keyword evidence="13" id="KW-0472">Membrane</keyword>
<keyword evidence="18" id="KW-1185">Reference proteome</keyword>
<proteinExistence type="inferred from homology"/>
<keyword evidence="15" id="KW-0732">Signal</keyword>
<feature type="domain" description="ShKT" evidence="16">
    <location>
        <begin position="269"/>
        <end position="309"/>
    </location>
</feature>
<evidence type="ECO:0000313" key="17">
    <source>
        <dbReference type="EMBL" id="EEF49090.1"/>
    </source>
</evidence>
<keyword evidence="10" id="KW-1133">Transmembrane helix</keyword>
<evidence type="ECO:0000256" key="15">
    <source>
        <dbReference type="SAM" id="SignalP"/>
    </source>
</evidence>
<reference evidence="18" key="1">
    <citation type="journal article" date="2010" name="Nat. Biotechnol.">
        <title>Draft genome sequence of the oilseed species Ricinus communis.</title>
        <authorList>
            <person name="Chan A.P."/>
            <person name="Crabtree J."/>
            <person name="Zhao Q."/>
            <person name="Lorenzi H."/>
            <person name="Orvis J."/>
            <person name="Puiu D."/>
            <person name="Melake-Berhan A."/>
            <person name="Jones K.M."/>
            <person name="Redman J."/>
            <person name="Chen G."/>
            <person name="Cahoon E.B."/>
            <person name="Gedil M."/>
            <person name="Stanke M."/>
            <person name="Haas B.J."/>
            <person name="Wortman J.R."/>
            <person name="Fraser-Liggett C.M."/>
            <person name="Ravel J."/>
            <person name="Rabinowicz P.D."/>
        </authorList>
    </citation>
    <scope>NUCLEOTIDE SEQUENCE [LARGE SCALE GENOMIC DNA]</scope>
    <source>
        <strain evidence="18">cv. Hale</strain>
    </source>
</reference>
<dbReference type="SMART" id="SM00254">
    <property type="entry name" value="ShKT"/>
    <property type="match status" value="1"/>
</dbReference>
<comment type="cofactor">
    <cofactor evidence="1">
        <name>L-ascorbate</name>
        <dbReference type="ChEBI" id="CHEBI:38290"/>
    </cofactor>
</comment>
<evidence type="ECO:0000256" key="4">
    <source>
        <dbReference type="ARBA" id="ARBA00012269"/>
    </source>
</evidence>
<dbReference type="STRING" id="3988.B9RIW8"/>
<accession>B9RIW8</accession>
<evidence type="ECO:0000256" key="10">
    <source>
        <dbReference type="ARBA" id="ARBA00022989"/>
    </source>
</evidence>
<feature type="signal peptide" evidence="15">
    <location>
        <begin position="1"/>
        <end position="24"/>
    </location>
</feature>
<evidence type="ECO:0000259" key="16">
    <source>
        <dbReference type="PROSITE" id="PS51670"/>
    </source>
</evidence>
<keyword evidence="8" id="KW-0223">Dioxygenase</keyword>
<keyword evidence="9" id="KW-0735">Signal-anchor</keyword>
<keyword evidence="6" id="KW-0479">Metal-binding</keyword>
<dbReference type="eggNOG" id="KOG1591">
    <property type="taxonomic scope" value="Eukaryota"/>
</dbReference>
<dbReference type="GO" id="GO:0005506">
    <property type="term" value="F:iron ion binding"/>
    <property type="evidence" value="ECO:0007669"/>
    <property type="project" value="InterPro"/>
</dbReference>
<feature type="chain" id="PRO_5002890808" description="procollagen-proline 4-dioxygenase" evidence="15">
    <location>
        <begin position="25"/>
        <end position="309"/>
    </location>
</feature>
<evidence type="ECO:0000256" key="6">
    <source>
        <dbReference type="ARBA" id="ARBA00022723"/>
    </source>
</evidence>
<dbReference type="InParanoid" id="B9RIW8"/>
<evidence type="ECO:0000256" key="7">
    <source>
        <dbReference type="ARBA" id="ARBA00022824"/>
    </source>
</evidence>
<dbReference type="InterPro" id="IPR044862">
    <property type="entry name" value="Pro_4_hyd_alph_FE2OG_OXY"/>
</dbReference>
<evidence type="ECO:0000256" key="2">
    <source>
        <dbReference type="ARBA" id="ARBA00004648"/>
    </source>
</evidence>
<dbReference type="PANTHER" id="PTHR10869">
    <property type="entry name" value="PROLYL 4-HYDROXYLASE ALPHA SUBUNIT"/>
    <property type="match status" value="1"/>
</dbReference>
<dbReference type="AlphaFoldDB" id="B9RIW8"/>
<dbReference type="OrthoDB" id="420380at2759"/>
<gene>
    <name evidence="17" type="ORF">RCOM_1583270</name>
</gene>
<evidence type="ECO:0000256" key="8">
    <source>
        <dbReference type="ARBA" id="ARBA00022964"/>
    </source>
</evidence>
<dbReference type="Gene3D" id="2.60.120.620">
    <property type="entry name" value="q2cbj1_9rhob like domain"/>
    <property type="match status" value="1"/>
</dbReference>
<dbReference type="EC" id="1.14.11.2" evidence="4"/>
<evidence type="ECO:0000256" key="12">
    <source>
        <dbReference type="ARBA" id="ARBA00023004"/>
    </source>
</evidence>
<dbReference type="EMBL" id="EQ973781">
    <property type="protein sequence ID" value="EEF49090.1"/>
    <property type="molecule type" value="Genomic_DNA"/>
</dbReference>
<dbReference type="InterPro" id="IPR006620">
    <property type="entry name" value="Pro_4_hyd_alph"/>
</dbReference>
<evidence type="ECO:0000313" key="18">
    <source>
        <dbReference type="Proteomes" id="UP000008311"/>
    </source>
</evidence>
<dbReference type="SMART" id="SM00702">
    <property type="entry name" value="P4Hc"/>
    <property type="match status" value="1"/>
</dbReference>
<name>B9RIW8_RICCO</name>
<keyword evidence="11 17" id="KW-0560">Oxidoreductase</keyword>
<sequence length="309" mass="34877">MASLYYFLLLVVLIASAPFHFCFAESIRKELRDKEVKHETIIQLGSSVQTNRISLLQVVQLSWRPRVFLYKGFLTDEECDRLISLAHGAKEISKGKGDGSRNNIQLASSESRSHIYDDLLARIEERISAWTFIPKENSKPLQVMHYGIEEAREHFDYFDNKTLISNVSLMATLVLYLSNVTRGGEILFPKSELKDKVWSDCTKDSSILRPVKGNAVLIFNAHLNASADSRSTHGRCPVLEGEMWCATKQFLVRATNEEKSLPDSDGSDCTDEDDNCPKWAALGECQRNPIFMTGSPDYYGTCRKSCNAC</sequence>
<keyword evidence="12" id="KW-0408">Iron</keyword>
<dbReference type="OMA" id="IWSDCTK"/>
<evidence type="ECO:0000256" key="3">
    <source>
        <dbReference type="ARBA" id="ARBA00006511"/>
    </source>
</evidence>